<organism evidence="1 2">
    <name type="scientific">Bambusicola thoracicus</name>
    <name type="common">Chinese bamboo-partridge</name>
    <name type="synonym">Perdix thoracica</name>
    <dbReference type="NCBI Taxonomy" id="9083"/>
    <lineage>
        <taxon>Eukaryota</taxon>
        <taxon>Metazoa</taxon>
        <taxon>Chordata</taxon>
        <taxon>Craniata</taxon>
        <taxon>Vertebrata</taxon>
        <taxon>Euteleostomi</taxon>
        <taxon>Archelosauria</taxon>
        <taxon>Archosauria</taxon>
        <taxon>Dinosauria</taxon>
        <taxon>Saurischia</taxon>
        <taxon>Theropoda</taxon>
        <taxon>Coelurosauria</taxon>
        <taxon>Aves</taxon>
        <taxon>Neognathae</taxon>
        <taxon>Galloanserae</taxon>
        <taxon>Galliformes</taxon>
        <taxon>Phasianidae</taxon>
        <taxon>Perdicinae</taxon>
        <taxon>Bambusicola</taxon>
    </lineage>
</organism>
<keyword evidence="2" id="KW-1185">Reference proteome</keyword>
<comment type="caution">
    <text evidence="1">The sequence shown here is derived from an EMBL/GenBank/DDBJ whole genome shotgun (WGS) entry which is preliminary data.</text>
</comment>
<sequence length="32" mass="3568">MGTPNDPQPHMAYPHIYVHHPYPALGKLKSAV</sequence>
<proteinExistence type="predicted"/>
<dbReference type="Proteomes" id="UP000237246">
    <property type="component" value="Unassembled WGS sequence"/>
</dbReference>
<accession>A0A2P4S469</accession>
<dbReference type="EMBL" id="PPHD01113937">
    <property type="protein sequence ID" value="POI18910.1"/>
    <property type="molecule type" value="Genomic_DNA"/>
</dbReference>
<gene>
    <name evidence="1" type="ORF">CIB84_017346</name>
</gene>
<name>A0A2P4S469_BAMTH</name>
<reference evidence="1 2" key="1">
    <citation type="submission" date="2018-01" db="EMBL/GenBank/DDBJ databases">
        <title>Comparison of the Chinese Bamboo Partridge and Red Junglefowl genome sequences highlights the importance of demography in genome evolution.</title>
        <authorList>
            <person name="Tiley G.P."/>
            <person name="Kimball R.T."/>
            <person name="Braun E.L."/>
            <person name="Burleigh J.G."/>
        </authorList>
    </citation>
    <scope>NUCLEOTIDE SEQUENCE [LARGE SCALE GENOMIC DNA]</scope>
    <source>
        <strain evidence="1">RTK389</strain>
        <tissue evidence="1">Blood</tissue>
    </source>
</reference>
<evidence type="ECO:0000313" key="1">
    <source>
        <dbReference type="EMBL" id="POI18910.1"/>
    </source>
</evidence>
<protein>
    <submittedName>
        <fullName evidence="1">Uncharacterized protein</fullName>
    </submittedName>
</protein>
<dbReference type="AlphaFoldDB" id="A0A2P4S469"/>
<evidence type="ECO:0000313" key="2">
    <source>
        <dbReference type="Proteomes" id="UP000237246"/>
    </source>
</evidence>